<reference evidence="2 3" key="1">
    <citation type="submission" date="2016-10" db="EMBL/GenBank/DDBJ databases">
        <authorList>
            <person name="de Groot N.N."/>
        </authorList>
    </citation>
    <scope>NUCLEOTIDE SEQUENCE [LARGE SCALE GENOMIC DNA]</scope>
    <source>
        <strain evidence="2 3">DSM 9179</strain>
    </source>
</reference>
<sequence>MADIKHYLQIKKNIENKKAKNPNPSNSSNVVKGVFKDYNNSFNGRDDDDDDDDDDDGLHKKIHNHRIKIAIIIGICVIAFIAIAVIVAVSLDNIKYSGYTIIKSISKDDTEAAQYIDYNNGYIRYSNDGISCYTNKGEAIWNQTYQMKAPQVKICGKSLAIGDLNGSSIYIFNDKGFLYNVDTSLPISQIEVSIQGLAAAVLEDTNVNYIRLYNTDGSILYTVKTELAQNGYPLDISMSDDATKLVASYVLVNGDSIKTNVVFYSFSDVGENETEKVVGGFNQYDSTLVPKVKFINDTCAVAIGENVLSIYKIKEYPTLLKDIKVDSEIERVFMSDVYIGLVLKNSDAGDVYKMLVYNINGTQAFETTFNTEYNIIKFDGKSIIMYNDTTFTLMNINGKIQFEQSFDLPIKSILSLGSKGDYMLINSKYIQEIKLK</sequence>
<gene>
    <name evidence="2" type="ORF">SAMN05421659_1146</name>
</gene>
<evidence type="ECO:0000313" key="2">
    <source>
        <dbReference type="EMBL" id="SEW38576.1"/>
    </source>
</evidence>
<dbReference type="Pfam" id="PF18975">
    <property type="entry name" value="DUF5711"/>
    <property type="match status" value="1"/>
</dbReference>
<dbReference type="RefSeq" id="WP_092455820.1">
    <property type="nucleotide sequence ID" value="NZ_FOJI01000014.1"/>
</dbReference>
<protein>
    <submittedName>
        <fullName evidence="2">Uncharacterized protein</fullName>
    </submittedName>
</protein>
<organism evidence="2 3">
    <name type="scientific">[Clostridium] fimetarium</name>
    <dbReference type="NCBI Taxonomy" id="99656"/>
    <lineage>
        <taxon>Bacteria</taxon>
        <taxon>Bacillati</taxon>
        <taxon>Bacillota</taxon>
        <taxon>Clostridia</taxon>
        <taxon>Lachnospirales</taxon>
        <taxon>Lachnospiraceae</taxon>
    </lineage>
</organism>
<dbReference type="AlphaFoldDB" id="A0A1I0RCQ2"/>
<keyword evidence="1" id="KW-0472">Membrane</keyword>
<name>A0A1I0RCQ2_9FIRM</name>
<keyword evidence="3" id="KW-1185">Reference proteome</keyword>
<evidence type="ECO:0000313" key="3">
    <source>
        <dbReference type="Proteomes" id="UP000199701"/>
    </source>
</evidence>
<dbReference type="InterPro" id="IPR043765">
    <property type="entry name" value="DUF5711"/>
</dbReference>
<dbReference type="EMBL" id="FOJI01000014">
    <property type="protein sequence ID" value="SEW38576.1"/>
    <property type="molecule type" value="Genomic_DNA"/>
</dbReference>
<dbReference type="OrthoDB" id="1779345at2"/>
<accession>A0A1I0RCQ2</accession>
<dbReference type="Proteomes" id="UP000199701">
    <property type="component" value="Unassembled WGS sequence"/>
</dbReference>
<keyword evidence="1" id="KW-0812">Transmembrane</keyword>
<proteinExistence type="predicted"/>
<feature type="transmembrane region" description="Helical" evidence="1">
    <location>
        <begin position="69"/>
        <end position="91"/>
    </location>
</feature>
<evidence type="ECO:0000256" key="1">
    <source>
        <dbReference type="SAM" id="Phobius"/>
    </source>
</evidence>
<keyword evidence="1" id="KW-1133">Transmembrane helix</keyword>
<dbReference type="STRING" id="99656.SAMN05421659_1146"/>